<feature type="compositionally biased region" description="Polar residues" evidence="1">
    <location>
        <begin position="31"/>
        <end position="40"/>
    </location>
</feature>
<evidence type="ECO:0000256" key="1">
    <source>
        <dbReference type="SAM" id="MobiDB-lite"/>
    </source>
</evidence>
<proteinExistence type="predicted"/>
<feature type="region of interest" description="Disordered" evidence="1">
    <location>
        <begin position="26"/>
        <end position="55"/>
    </location>
</feature>
<dbReference type="EMBL" id="CP089984">
    <property type="protein sequence ID" value="WXB11553.1"/>
    <property type="molecule type" value="Genomic_DNA"/>
</dbReference>
<name>A0ABZ2LKU0_9BACT</name>
<dbReference type="RefSeq" id="WP_394821173.1">
    <property type="nucleotide sequence ID" value="NZ_CP089984.1"/>
</dbReference>
<accession>A0ABZ2LKU0</accession>
<evidence type="ECO:0000313" key="3">
    <source>
        <dbReference type="Proteomes" id="UP001370348"/>
    </source>
</evidence>
<evidence type="ECO:0000313" key="2">
    <source>
        <dbReference type="EMBL" id="WXB11553.1"/>
    </source>
</evidence>
<organism evidence="2 3">
    <name type="scientific">Pendulispora albinea</name>
    <dbReference type="NCBI Taxonomy" id="2741071"/>
    <lineage>
        <taxon>Bacteria</taxon>
        <taxon>Pseudomonadati</taxon>
        <taxon>Myxococcota</taxon>
        <taxon>Myxococcia</taxon>
        <taxon>Myxococcales</taxon>
        <taxon>Sorangiineae</taxon>
        <taxon>Pendulisporaceae</taxon>
        <taxon>Pendulispora</taxon>
    </lineage>
</organism>
<gene>
    <name evidence="2" type="ORF">LZC94_27285</name>
</gene>
<reference evidence="2 3" key="1">
    <citation type="submission" date="2021-12" db="EMBL/GenBank/DDBJ databases">
        <title>Discovery of the Pendulisporaceae a myxobacterial family with distinct sporulation behavior and unique specialized metabolism.</title>
        <authorList>
            <person name="Garcia R."/>
            <person name="Popoff A."/>
            <person name="Bader C.D."/>
            <person name="Loehr J."/>
            <person name="Walesch S."/>
            <person name="Walt C."/>
            <person name="Boldt J."/>
            <person name="Bunk B."/>
            <person name="Haeckl F.J.F.P.J."/>
            <person name="Gunesch A.P."/>
            <person name="Birkelbach J."/>
            <person name="Nuebel U."/>
            <person name="Pietschmann T."/>
            <person name="Bach T."/>
            <person name="Mueller R."/>
        </authorList>
    </citation>
    <scope>NUCLEOTIDE SEQUENCE [LARGE SCALE GENOMIC DNA]</scope>
    <source>
        <strain evidence="2 3">MSr11954</strain>
    </source>
</reference>
<dbReference type="Proteomes" id="UP001370348">
    <property type="component" value="Chromosome"/>
</dbReference>
<keyword evidence="3" id="KW-1185">Reference proteome</keyword>
<sequence length="55" mass="5774">MSSARSRSRAARAYRVAVELGPVERFGARGTGTSLTSVTRTVAPPDDGGWGILEP</sequence>
<protein>
    <submittedName>
        <fullName evidence="2">Uncharacterized protein</fullName>
    </submittedName>
</protein>